<keyword evidence="6" id="KW-0864">Zinc transport</keyword>
<evidence type="ECO:0000256" key="13">
    <source>
        <dbReference type="ARBA" id="ARBA00042778"/>
    </source>
</evidence>
<feature type="compositionally biased region" description="Basic and acidic residues" evidence="14">
    <location>
        <begin position="419"/>
        <end position="431"/>
    </location>
</feature>
<reference evidence="17" key="3">
    <citation type="submission" date="2022-06" db="UniProtKB">
        <authorList>
            <consortium name="EnsemblMetazoa"/>
        </authorList>
    </citation>
    <scope>IDENTIFICATION</scope>
</reference>
<feature type="transmembrane region" description="Helical" evidence="15">
    <location>
        <begin position="272"/>
        <end position="294"/>
    </location>
</feature>
<comment type="subcellular location">
    <subcellularLocation>
        <location evidence="1">Apical cell membrane</location>
        <topology evidence="1">Multi-pass membrane protein</topology>
    </subcellularLocation>
</comment>
<gene>
    <name evidence="16" type="ORF">SSS_5577</name>
</gene>
<feature type="transmembrane region" description="Helical" evidence="15">
    <location>
        <begin position="472"/>
        <end position="490"/>
    </location>
</feature>
<evidence type="ECO:0000256" key="12">
    <source>
        <dbReference type="ARBA" id="ARBA00041702"/>
    </source>
</evidence>
<dbReference type="PANTHER" id="PTHR11040">
    <property type="entry name" value="ZINC/IRON TRANSPORTER"/>
    <property type="match status" value="1"/>
</dbReference>
<dbReference type="OrthoDB" id="448280at2759"/>
<evidence type="ECO:0000256" key="15">
    <source>
        <dbReference type="SAM" id="Phobius"/>
    </source>
</evidence>
<feature type="compositionally biased region" description="Basic and acidic residues" evidence="14">
    <location>
        <begin position="453"/>
        <end position="464"/>
    </location>
</feature>
<dbReference type="Pfam" id="PF02535">
    <property type="entry name" value="Zip"/>
    <property type="match status" value="1"/>
</dbReference>
<comment type="catalytic activity">
    <reaction evidence="10">
        <text>Zn(2+)(in) = Zn(2+)(out)</text>
        <dbReference type="Rhea" id="RHEA:29351"/>
        <dbReference type="ChEBI" id="CHEBI:29105"/>
    </reaction>
    <physiologicalReaction direction="left-to-right" evidence="10">
        <dbReference type="Rhea" id="RHEA:29352"/>
    </physiologicalReaction>
</comment>
<keyword evidence="2" id="KW-0813">Transport</keyword>
<dbReference type="GO" id="GO:0016324">
    <property type="term" value="C:apical plasma membrane"/>
    <property type="evidence" value="ECO:0007669"/>
    <property type="project" value="UniProtKB-SubCell"/>
</dbReference>
<accession>A0A834RAE1</accession>
<reference evidence="18" key="1">
    <citation type="journal article" date="2020" name="PLoS Negl. Trop. Dis.">
        <title>High-quality nuclear genome for Sarcoptes scabiei-A critical resource for a neglected parasite.</title>
        <authorList>
            <person name="Korhonen P.K."/>
            <person name="Gasser R.B."/>
            <person name="Ma G."/>
            <person name="Wang T."/>
            <person name="Stroehlein A.J."/>
            <person name="Young N.D."/>
            <person name="Ang C.S."/>
            <person name="Fernando D.D."/>
            <person name="Lu H.C."/>
            <person name="Taylor S."/>
            <person name="Reynolds S.L."/>
            <person name="Mofiz E."/>
            <person name="Najaraj S.H."/>
            <person name="Gowda H."/>
            <person name="Madugundu A."/>
            <person name="Renuse S."/>
            <person name="Holt D."/>
            <person name="Pandey A."/>
            <person name="Papenfuss A.T."/>
            <person name="Fischer K."/>
        </authorList>
    </citation>
    <scope>NUCLEOTIDE SEQUENCE [LARGE SCALE GENOMIC DNA]</scope>
</reference>
<dbReference type="PANTHER" id="PTHR11040:SF221">
    <property type="entry name" value="ZINC TRANSPORTER ZIP3"/>
    <property type="match status" value="1"/>
</dbReference>
<reference evidence="16" key="2">
    <citation type="submission" date="2020-01" db="EMBL/GenBank/DDBJ databases">
        <authorList>
            <person name="Korhonen P.K.K."/>
            <person name="Guangxu M.G."/>
            <person name="Wang T.W."/>
            <person name="Stroehlein A.J.S."/>
            <person name="Young N.D."/>
            <person name="Ang C.-S.A."/>
            <person name="Fernando D.W.F."/>
            <person name="Lu H.L."/>
            <person name="Taylor S.T."/>
            <person name="Ehtesham M.E.M."/>
            <person name="Najaraj S.H.N."/>
            <person name="Harsha G.H.G."/>
            <person name="Madugundu A.M."/>
            <person name="Renuse S.R."/>
            <person name="Holt D.H."/>
            <person name="Pandey A.P."/>
            <person name="Papenfuss A.P."/>
            <person name="Gasser R.B.G."/>
            <person name="Fischer K.F."/>
        </authorList>
    </citation>
    <scope>NUCLEOTIDE SEQUENCE</scope>
    <source>
        <strain evidence="16">SSS_KF_BRIS2020</strain>
    </source>
</reference>
<keyword evidence="9 15" id="KW-0472">Membrane</keyword>
<evidence type="ECO:0000313" key="16">
    <source>
        <dbReference type="EMBL" id="KAF7490313.1"/>
    </source>
</evidence>
<keyword evidence="3" id="KW-1003">Cell membrane</keyword>
<evidence type="ECO:0000256" key="14">
    <source>
        <dbReference type="SAM" id="MobiDB-lite"/>
    </source>
</evidence>
<feature type="transmembrane region" description="Helical" evidence="15">
    <location>
        <begin position="12"/>
        <end position="33"/>
    </location>
</feature>
<keyword evidence="5" id="KW-0862">Zinc</keyword>
<feature type="transmembrane region" description="Helical" evidence="15">
    <location>
        <begin position="306"/>
        <end position="329"/>
    </location>
</feature>
<evidence type="ECO:0000256" key="1">
    <source>
        <dbReference type="ARBA" id="ARBA00004424"/>
    </source>
</evidence>
<feature type="compositionally biased region" description="Low complexity" evidence="14">
    <location>
        <begin position="402"/>
        <end position="418"/>
    </location>
</feature>
<evidence type="ECO:0000256" key="5">
    <source>
        <dbReference type="ARBA" id="ARBA00022833"/>
    </source>
</evidence>
<sequence>MAYDVYALLWQGFFALAMFIATFLSYLLPIIFYTKRHKRSNDLVIVPDYDDEDIQQNHHWSQIQENLNTNIDDNHKRKRNRWKYLLSYCNCISAGVFLGVCFLNLIPCVEDAFQTLYRDYPAVKNWFGSLNLAQFTVILGLFMVLLLENFLSKCLNNRPSKNVDSDQQNQPVLLLDEESSLENPNFIINNEYLEQEELLPNSNRSEENLQTNRIINRDVDRSTSQNLNESNPERIMSMIIIIIIIIWMQPLCAHSLFEGMALGLQTNLKTAIHLFIGIILHECLVAFALGLNAIRIQQENVKLKNHLKFALIFSITVPLGNLIGILVGYTPGHVGKFVSAIFQGFAAGTFIHVTFFELIPEEFLSKDSHPHHHHQHSLNHQNRQSNAESSSKMKNKNRLTKSRSSLSSSSSVSLTKSSSKPEDTVENDRNELNNSIEFMGMNSPSLIEDNDAKDDPEKEERSHPDDLRLKKILLLLFGFLQMALISYLFAE</sequence>
<evidence type="ECO:0000256" key="9">
    <source>
        <dbReference type="ARBA" id="ARBA00023136"/>
    </source>
</evidence>
<evidence type="ECO:0000256" key="2">
    <source>
        <dbReference type="ARBA" id="ARBA00022448"/>
    </source>
</evidence>
<evidence type="ECO:0000256" key="4">
    <source>
        <dbReference type="ARBA" id="ARBA00022692"/>
    </source>
</evidence>
<feature type="region of interest" description="Disordered" evidence="14">
    <location>
        <begin position="367"/>
        <end position="464"/>
    </location>
</feature>
<evidence type="ECO:0000313" key="18">
    <source>
        <dbReference type="Proteomes" id="UP000070412"/>
    </source>
</evidence>
<feature type="transmembrane region" description="Helical" evidence="15">
    <location>
        <begin position="85"/>
        <end position="106"/>
    </location>
</feature>
<evidence type="ECO:0000256" key="3">
    <source>
        <dbReference type="ARBA" id="ARBA00022475"/>
    </source>
</evidence>
<keyword evidence="7 15" id="KW-1133">Transmembrane helix</keyword>
<dbReference type="InterPro" id="IPR003689">
    <property type="entry name" value="ZIP"/>
</dbReference>
<evidence type="ECO:0000313" key="17">
    <source>
        <dbReference type="EnsemblMetazoa" id="KAF7490313.1"/>
    </source>
</evidence>
<evidence type="ECO:0000256" key="7">
    <source>
        <dbReference type="ARBA" id="ARBA00022989"/>
    </source>
</evidence>
<proteinExistence type="predicted"/>
<keyword evidence="18" id="KW-1185">Reference proteome</keyword>
<dbReference type="Proteomes" id="UP000070412">
    <property type="component" value="Unassembled WGS sequence"/>
</dbReference>
<feature type="transmembrane region" description="Helical" evidence="15">
    <location>
        <begin position="235"/>
        <end position="257"/>
    </location>
</feature>
<keyword evidence="4 15" id="KW-0812">Transmembrane</keyword>
<keyword evidence="8" id="KW-0406">Ion transport</keyword>
<dbReference type="GO" id="GO:0005385">
    <property type="term" value="F:zinc ion transmembrane transporter activity"/>
    <property type="evidence" value="ECO:0007669"/>
    <property type="project" value="TreeGrafter"/>
</dbReference>
<dbReference type="EnsemblMetazoa" id="SSS_5577s_mrna">
    <property type="protein sequence ID" value="KAF7490313.1"/>
    <property type="gene ID" value="SSS_5577"/>
</dbReference>
<name>A0A834RAE1_SARSC</name>
<evidence type="ECO:0000256" key="11">
    <source>
        <dbReference type="ARBA" id="ARBA00039395"/>
    </source>
</evidence>
<evidence type="ECO:0000256" key="8">
    <source>
        <dbReference type="ARBA" id="ARBA00023065"/>
    </source>
</evidence>
<feature type="transmembrane region" description="Helical" evidence="15">
    <location>
        <begin position="341"/>
        <end position="359"/>
    </location>
</feature>
<evidence type="ECO:0000256" key="10">
    <source>
        <dbReference type="ARBA" id="ARBA00036307"/>
    </source>
</evidence>
<feature type="transmembrane region" description="Helical" evidence="15">
    <location>
        <begin position="126"/>
        <end position="151"/>
    </location>
</feature>
<evidence type="ECO:0000256" key="6">
    <source>
        <dbReference type="ARBA" id="ARBA00022906"/>
    </source>
</evidence>
<dbReference type="AlphaFoldDB" id="A0A834RAE1"/>
<dbReference type="EMBL" id="WVUK01000062">
    <property type="protein sequence ID" value="KAF7490313.1"/>
    <property type="molecule type" value="Genomic_DNA"/>
</dbReference>
<protein>
    <recommendedName>
        <fullName evidence="11">Zinc transporter ZIP3</fullName>
    </recommendedName>
    <alternativeName>
        <fullName evidence="13">Solute carrier family 39 member 3</fullName>
    </alternativeName>
    <alternativeName>
        <fullName evidence="12">Zrt- and Irt-like protein 3</fullName>
    </alternativeName>
</protein>
<organism evidence="16">
    <name type="scientific">Sarcoptes scabiei</name>
    <name type="common">Itch mite</name>
    <name type="synonym">Acarus scabiei</name>
    <dbReference type="NCBI Taxonomy" id="52283"/>
    <lineage>
        <taxon>Eukaryota</taxon>
        <taxon>Metazoa</taxon>
        <taxon>Ecdysozoa</taxon>
        <taxon>Arthropoda</taxon>
        <taxon>Chelicerata</taxon>
        <taxon>Arachnida</taxon>
        <taxon>Acari</taxon>
        <taxon>Acariformes</taxon>
        <taxon>Sarcoptiformes</taxon>
        <taxon>Astigmata</taxon>
        <taxon>Psoroptidia</taxon>
        <taxon>Sarcoptoidea</taxon>
        <taxon>Sarcoptidae</taxon>
        <taxon>Sarcoptinae</taxon>
        <taxon>Sarcoptes</taxon>
    </lineage>
</organism>